<reference evidence="3" key="2">
    <citation type="journal article" date="2023" name="IMA Fungus">
        <title>Comparative genomic study of the Penicillium genus elucidates a diverse pangenome and 15 lateral gene transfer events.</title>
        <authorList>
            <person name="Petersen C."/>
            <person name="Sorensen T."/>
            <person name="Nielsen M.R."/>
            <person name="Sondergaard T.E."/>
            <person name="Sorensen J.L."/>
            <person name="Fitzpatrick D.A."/>
            <person name="Frisvad J.C."/>
            <person name="Nielsen K.L."/>
        </authorList>
    </citation>
    <scope>NUCLEOTIDE SEQUENCE</scope>
    <source>
        <strain evidence="3">IBT 26290</strain>
    </source>
</reference>
<feature type="chain" id="PRO_5040798141" evidence="2">
    <location>
        <begin position="24"/>
        <end position="236"/>
    </location>
</feature>
<sequence>MRGFKVSQLLALGLVSATAVAAADDPTYDPSSETEPDGFNLTLAKTDKAPYNVSSALSQYGDENTYAGSFLIPFNMTSCNGTKDTNWAATLISPYLWELAGYNVSYPAPTLDIVFDSETAHITLNAYISAVQGCEVHNSNQDFCDAMTIIEAKVTITFKGTIDSYHSDELETNSSTPTWLRTVGFNNGTQTSANNGTQTSGNSTSDRKNDSTGRQYPAVISLISSVFALSILSLYI</sequence>
<protein>
    <submittedName>
        <fullName evidence="3">Uncharacterized protein</fullName>
    </submittedName>
</protein>
<dbReference type="EMBL" id="JAPQKN010000007">
    <property type="protein sequence ID" value="KAJ5152637.1"/>
    <property type="molecule type" value="Genomic_DNA"/>
</dbReference>
<dbReference type="Proteomes" id="UP001149163">
    <property type="component" value="Unassembled WGS sequence"/>
</dbReference>
<feature type="signal peptide" evidence="2">
    <location>
        <begin position="1"/>
        <end position="23"/>
    </location>
</feature>
<keyword evidence="2" id="KW-0732">Signal</keyword>
<accession>A0A9W9HPQ3</accession>
<evidence type="ECO:0000256" key="2">
    <source>
        <dbReference type="SAM" id="SignalP"/>
    </source>
</evidence>
<evidence type="ECO:0000313" key="4">
    <source>
        <dbReference type="Proteomes" id="UP001149163"/>
    </source>
</evidence>
<dbReference type="GeneID" id="81430415"/>
<dbReference type="AlphaFoldDB" id="A0A9W9HPQ3"/>
<dbReference type="RefSeq" id="XP_056538945.1">
    <property type="nucleotide sequence ID" value="XM_056691239.1"/>
</dbReference>
<comment type="caution">
    <text evidence="3">The sequence shown here is derived from an EMBL/GenBank/DDBJ whole genome shotgun (WGS) entry which is preliminary data.</text>
</comment>
<reference evidence="3" key="1">
    <citation type="submission" date="2022-11" db="EMBL/GenBank/DDBJ databases">
        <authorList>
            <person name="Petersen C."/>
        </authorList>
    </citation>
    <scope>NUCLEOTIDE SEQUENCE</scope>
    <source>
        <strain evidence="3">IBT 26290</strain>
    </source>
</reference>
<gene>
    <name evidence="3" type="ORF">N7482_009115</name>
</gene>
<evidence type="ECO:0000313" key="3">
    <source>
        <dbReference type="EMBL" id="KAJ5152637.1"/>
    </source>
</evidence>
<keyword evidence="4" id="KW-1185">Reference proteome</keyword>
<dbReference type="OrthoDB" id="4341034at2759"/>
<proteinExistence type="predicted"/>
<feature type="region of interest" description="Disordered" evidence="1">
    <location>
        <begin position="186"/>
        <end position="212"/>
    </location>
</feature>
<name>A0A9W9HPQ3_9EURO</name>
<organism evidence="3 4">
    <name type="scientific">Penicillium canariense</name>
    <dbReference type="NCBI Taxonomy" id="189055"/>
    <lineage>
        <taxon>Eukaryota</taxon>
        <taxon>Fungi</taxon>
        <taxon>Dikarya</taxon>
        <taxon>Ascomycota</taxon>
        <taxon>Pezizomycotina</taxon>
        <taxon>Eurotiomycetes</taxon>
        <taxon>Eurotiomycetidae</taxon>
        <taxon>Eurotiales</taxon>
        <taxon>Aspergillaceae</taxon>
        <taxon>Penicillium</taxon>
    </lineage>
</organism>
<feature type="compositionally biased region" description="Polar residues" evidence="1">
    <location>
        <begin position="186"/>
        <end position="204"/>
    </location>
</feature>
<evidence type="ECO:0000256" key="1">
    <source>
        <dbReference type="SAM" id="MobiDB-lite"/>
    </source>
</evidence>